<gene>
    <name evidence="2" type="ORF">AVDCRST_MAG20-428</name>
</gene>
<accession>A0A6J4H949</accession>
<reference evidence="2" key="1">
    <citation type="submission" date="2020-02" db="EMBL/GenBank/DDBJ databases">
        <authorList>
            <person name="Meier V. D."/>
        </authorList>
    </citation>
    <scope>NUCLEOTIDE SEQUENCE</scope>
    <source>
        <strain evidence="2">AVDCRST_MAG20</strain>
    </source>
</reference>
<name>A0A6J4H949_9ACTN</name>
<dbReference type="EMBL" id="CADCSY010000020">
    <property type="protein sequence ID" value="CAA9217145.1"/>
    <property type="molecule type" value="Genomic_DNA"/>
</dbReference>
<feature type="region of interest" description="Disordered" evidence="1">
    <location>
        <begin position="1"/>
        <end position="85"/>
    </location>
</feature>
<organism evidence="2">
    <name type="scientific">uncultured Acidimicrobiales bacterium</name>
    <dbReference type="NCBI Taxonomy" id="310071"/>
    <lineage>
        <taxon>Bacteria</taxon>
        <taxon>Bacillati</taxon>
        <taxon>Actinomycetota</taxon>
        <taxon>Acidimicrobiia</taxon>
        <taxon>Acidimicrobiales</taxon>
        <taxon>environmental samples</taxon>
    </lineage>
</organism>
<feature type="compositionally biased region" description="Basic residues" evidence="1">
    <location>
        <begin position="17"/>
        <end position="28"/>
    </location>
</feature>
<feature type="compositionally biased region" description="Low complexity" evidence="1">
    <location>
        <begin position="63"/>
        <end position="72"/>
    </location>
</feature>
<proteinExistence type="predicted"/>
<feature type="non-terminal residue" evidence="2">
    <location>
        <position position="85"/>
    </location>
</feature>
<evidence type="ECO:0000256" key="1">
    <source>
        <dbReference type="SAM" id="MobiDB-lite"/>
    </source>
</evidence>
<dbReference type="AlphaFoldDB" id="A0A6J4H949"/>
<sequence>CSYACGRPSTCRMGWPKPRRPERRRRGGPSRAWSKRGSTACSQRRGASVHRANLFPPTGTGTGASWSTSSTGKRCGRRSTPTGLL</sequence>
<feature type="non-terminal residue" evidence="2">
    <location>
        <position position="1"/>
    </location>
</feature>
<protein>
    <submittedName>
        <fullName evidence="2">Uncharacterized protein</fullName>
    </submittedName>
</protein>
<evidence type="ECO:0000313" key="2">
    <source>
        <dbReference type="EMBL" id="CAA9217145.1"/>
    </source>
</evidence>